<protein>
    <submittedName>
        <fullName evidence="7 8">Vesicular amine transporter, putative</fullName>
    </submittedName>
</protein>
<dbReference type="VEuPathDB" id="VectorBase:ISCP_020761"/>
<reference evidence="7 9" key="1">
    <citation type="submission" date="2008-03" db="EMBL/GenBank/DDBJ databases">
        <title>Annotation of Ixodes scapularis.</title>
        <authorList>
            <consortium name="Ixodes scapularis Genome Project Consortium"/>
            <person name="Caler E."/>
            <person name="Hannick L.I."/>
            <person name="Bidwell S."/>
            <person name="Joardar V."/>
            <person name="Thiagarajan M."/>
            <person name="Amedeo P."/>
            <person name="Galinsky K.J."/>
            <person name="Schobel S."/>
            <person name="Inman J."/>
            <person name="Hostetler J."/>
            <person name="Miller J."/>
            <person name="Hammond M."/>
            <person name="Megy K."/>
            <person name="Lawson D."/>
            <person name="Kodira C."/>
            <person name="Sutton G."/>
            <person name="Meyer J."/>
            <person name="Hill C.A."/>
            <person name="Birren B."/>
            <person name="Nene V."/>
            <person name="Collins F."/>
            <person name="Alarcon-Chaidez F."/>
            <person name="Wikel S."/>
            <person name="Strausberg R."/>
        </authorList>
    </citation>
    <scope>NUCLEOTIDE SEQUENCE [LARGE SCALE GENOMIC DNA]</scope>
    <source>
        <strain evidence="9">Wikel</strain>
        <strain evidence="7">Wikel colony</strain>
    </source>
</reference>
<dbReference type="PANTHER" id="PTHR23506:SF26">
    <property type="entry name" value="MFS-TYPE TRANSPORTER SLC18B1"/>
    <property type="match status" value="1"/>
</dbReference>
<keyword evidence="4 6" id="KW-1133">Transmembrane helix</keyword>
<keyword evidence="5 6" id="KW-0472">Membrane</keyword>
<dbReference type="EMBL" id="DS892472">
    <property type="protein sequence ID" value="EEC15702.1"/>
    <property type="molecule type" value="Genomic_DNA"/>
</dbReference>
<feature type="transmembrane region" description="Helical" evidence="6">
    <location>
        <begin position="194"/>
        <end position="216"/>
    </location>
</feature>
<dbReference type="Proteomes" id="UP000001555">
    <property type="component" value="Unassembled WGS sequence"/>
</dbReference>
<gene>
    <name evidence="7" type="ORF">IscW_ISCW022407</name>
</gene>
<evidence type="ECO:0000313" key="8">
    <source>
        <dbReference type="EnsemblMetazoa" id="ISCW022407-PA"/>
    </source>
</evidence>
<feature type="transmembrane region" description="Helical" evidence="6">
    <location>
        <begin position="35"/>
        <end position="59"/>
    </location>
</feature>
<name>B7QA30_IXOSC</name>
<dbReference type="PANTHER" id="PTHR23506">
    <property type="entry name" value="GH10249P"/>
    <property type="match status" value="1"/>
</dbReference>
<evidence type="ECO:0000256" key="6">
    <source>
        <dbReference type="SAM" id="Phobius"/>
    </source>
</evidence>
<evidence type="ECO:0000256" key="1">
    <source>
        <dbReference type="ARBA" id="ARBA00004141"/>
    </source>
</evidence>
<evidence type="ECO:0000256" key="3">
    <source>
        <dbReference type="ARBA" id="ARBA00022692"/>
    </source>
</evidence>
<dbReference type="Pfam" id="PF07690">
    <property type="entry name" value="MFS_1"/>
    <property type="match status" value="1"/>
</dbReference>
<feature type="transmembrane region" description="Helical" evidence="6">
    <location>
        <begin position="152"/>
        <end position="174"/>
    </location>
</feature>
<evidence type="ECO:0000256" key="5">
    <source>
        <dbReference type="ARBA" id="ARBA00023136"/>
    </source>
</evidence>
<feature type="transmembrane region" description="Helical" evidence="6">
    <location>
        <begin position="98"/>
        <end position="120"/>
    </location>
</feature>
<keyword evidence="9" id="KW-1185">Reference proteome</keyword>
<dbReference type="VEuPathDB" id="VectorBase:ISCI022407"/>
<dbReference type="InterPro" id="IPR050930">
    <property type="entry name" value="MFS_Vesicular_Transporter"/>
</dbReference>
<dbReference type="HOGENOM" id="CLU_043722_0_0_1"/>
<keyword evidence="2" id="KW-0813">Transport</keyword>
<comment type="subcellular location">
    <subcellularLocation>
        <location evidence="1">Membrane</location>
        <topology evidence="1">Multi-pass membrane protein</topology>
    </subcellularLocation>
</comment>
<keyword evidence="3 6" id="KW-0812">Transmembrane</keyword>
<evidence type="ECO:0000313" key="7">
    <source>
        <dbReference type="EMBL" id="EEC15702.1"/>
    </source>
</evidence>
<evidence type="ECO:0000256" key="4">
    <source>
        <dbReference type="ARBA" id="ARBA00022989"/>
    </source>
</evidence>
<evidence type="ECO:0000256" key="2">
    <source>
        <dbReference type="ARBA" id="ARBA00022448"/>
    </source>
</evidence>
<feature type="transmembrane region" description="Helical" evidence="6">
    <location>
        <begin position="292"/>
        <end position="314"/>
    </location>
</feature>
<organism>
    <name type="scientific">Ixodes scapularis</name>
    <name type="common">Black-legged tick</name>
    <name type="synonym">Deer tick</name>
    <dbReference type="NCBI Taxonomy" id="6945"/>
    <lineage>
        <taxon>Eukaryota</taxon>
        <taxon>Metazoa</taxon>
        <taxon>Ecdysozoa</taxon>
        <taxon>Arthropoda</taxon>
        <taxon>Chelicerata</taxon>
        <taxon>Arachnida</taxon>
        <taxon>Acari</taxon>
        <taxon>Parasitiformes</taxon>
        <taxon>Ixodida</taxon>
        <taxon>Ixodoidea</taxon>
        <taxon>Ixodidae</taxon>
        <taxon>Ixodinae</taxon>
        <taxon>Ixodes</taxon>
    </lineage>
</organism>
<dbReference type="PaxDb" id="6945-B7QA30"/>
<feature type="non-terminal residue" evidence="7">
    <location>
        <position position="1"/>
    </location>
</feature>
<feature type="transmembrane region" description="Helical" evidence="6">
    <location>
        <begin position="326"/>
        <end position="346"/>
    </location>
</feature>
<feature type="transmembrane region" description="Helical" evidence="6">
    <location>
        <begin position="251"/>
        <end position="271"/>
    </location>
</feature>
<dbReference type="VEuPathDB" id="VectorBase:ISCW022407"/>
<dbReference type="EMBL" id="ABJB010798322">
    <property type="status" value="NOT_ANNOTATED_CDS"/>
    <property type="molecule type" value="Genomic_DNA"/>
</dbReference>
<dbReference type="AlphaFoldDB" id="B7QA30"/>
<feature type="transmembrane region" description="Helical" evidence="6">
    <location>
        <begin position="223"/>
        <end position="245"/>
    </location>
</feature>
<sequence>IMWTSLRKTLLISQTGLNASVVFFGFVYWSQSGEILLGTSLVVATFGGFMDGIYAVSLYTAGAAACSENTGMIISTIDLMWGIGHMLGSVSGGALVKLWAYPLPFFVLGSIGLVVIPLIATRKKIPGEEKKTKCEGPMLEESQSQHASYYRLLLNPAFAVDIGSMMLSWVIMAFNEPTLQPYLATQFKMDSTQVGVVFMVQYASYTIGSLSSAILCSLKMETFFGFFGHVLTIIAYLILGPAPFISCEPTLWMVYLAQVFIGVGTAAQFACHYSHALKVAGKRGYPDTIRTISFVSSVVFSSLMTVAIATSPVAGYLAETFGYRNGSMALLGVILIWLPATFLQWIQSLCAEKRRRRLYVLERPTSSSRELGYI</sequence>
<feature type="transmembrane region" description="Helical" evidence="6">
    <location>
        <begin position="9"/>
        <end position="29"/>
    </location>
</feature>
<proteinExistence type="predicted"/>
<dbReference type="InterPro" id="IPR036259">
    <property type="entry name" value="MFS_trans_sf"/>
</dbReference>
<dbReference type="OrthoDB" id="6487852at2759"/>
<dbReference type="STRING" id="6945.B7QA30"/>
<dbReference type="InterPro" id="IPR011701">
    <property type="entry name" value="MFS"/>
</dbReference>
<dbReference type="GO" id="GO:0016020">
    <property type="term" value="C:membrane"/>
    <property type="evidence" value="ECO:0007669"/>
    <property type="project" value="UniProtKB-SubCell"/>
</dbReference>
<dbReference type="SUPFAM" id="SSF103473">
    <property type="entry name" value="MFS general substrate transporter"/>
    <property type="match status" value="1"/>
</dbReference>
<dbReference type="EnsemblMetazoa" id="ISCW022407-RA">
    <property type="protein sequence ID" value="ISCW022407-PA"/>
    <property type="gene ID" value="ISCW022407"/>
</dbReference>
<accession>B7QA30</accession>
<evidence type="ECO:0000313" key="9">
    <source>
        <dbReference type="Proteomes" id="UP000001555"/>
    </source>
</evidence>
<dbReference type="Gene3D" id="1.20.1250.20">
    <property type="entry name" value="MFS general substrate transporter like domains"/>
    <property type="match status" value="2"/>
</dbReference>
<reference evidence="8" key="2">
    <citation type="submission" date="2020-05" db="UniProtKB">
        <authorList>
            <consortium name="EnsemblMetazoa"/>
        </authorList>
    </citation>
    <scope>IDENTIFICATION</scope>
    <source>
        <strain evidence="8">wikel</strain>
    </source>
</reference>
<dbReference type="GO" id="GO:0022857">
    <property type="term" value="F:transmembrane transporter activity"/>
    <property type="evidence" value="ECO:0000318"/>
    <property type="project" value="GO_Central"/>
</dbReference>